<dbReference type="Proteomes" id="UP000321721">
    <property type="component" value="Unassembled WGS sequence"/>
</dbReference>
<keyword evidence="3" id="KW-1185">Reference proteome</keyword>
<dbReference type="InterPro" id="IPR005583">
    <property type="entry name" value="YaaA"/>
</dbReference>
<reference evidence="2 3" key="1">
    <citation type="submission" date="2019-08" db="EMBL/GenBank/DDBJ databases">
        <title>Genome of Vicingus serpentipes NCIMB 15042.</title>
        <authorList>
            <person name="Bowman J.P."/>
        </authorList>
    </citation>
    <scope>NUCLEOTIDE SEQUENCE [LARGE SCALE GENOMIC DNA]</scope>
    <source>
        <strain evidence="2 3">NCIMB 15042</strain>
    </source>
</reference>
<comment type="caution">
    <text evidence="2">The sequence shown here is derived from an EMBL/GenBank/DDBJ whole genome shotgun (WGS) entry which is preliminary data.</text>
</comment>
<comment type="similarity">
    <text evidence="1">Belongs to the UPF0246 family.</text>
</comment>
<name>A0A5C6RUA9_9FLAO</name>
<dbReference type="OrthoDB" id="9777133at2"/>
<protein>
    <recommendedName>
        <fullName evidence="1">UPF0246 protein FRY74_05710</fullName>
    </recommendedName>
</protein>
<dbReference type="RefSeq" id="WP_147099488.1">
    <property type="nucleotide sequence ID" value="NZ_VOOS01000002.1"/>
</dbReference>
<dbReference type="HAMAP" id="MF_00652">
    <property type="entry name" value="UPF0246"/>
    <property type="match status" value="1"/>
</dbReference>
<evidence type="ECO:0000313" key="3">
    <source>
        <dbReference type="Proteomes" id="UP000321721"/>
    </source>
</evidence>
<gene>
    <name evidence="2" type="primary">yaaA</name>
    <name evidence="2" type="ORF">FRY74_05710</name>
</gene>
<accession>A0A5C6RUA9</accession>
<dbReference type="PANTHER" id="PTHR30283:SF4">
    <property type="entry name" value="PEROXIDE STRESS RESISTANCE PROTEIN YAAA"/>
    <property type="match status" value="1"/>
</dbReference>
<evidence type="ECO:0000256" key="1">
    <source>
        <dbReference type="HAMAP-Rule" id="MF_00652"/>
    </source>
</evidence>
<dbReference type="EMBL" id="VOOS01000002">
    <property type="protein sequence ID" value="TXB66066.1"/>
    <property type="molecule type" value="Genomic_DNA"/>
</dbReference>
<dbReference type="NCBIfam" id="NF002542">
    <property type="entry name" value="PRK02101.1-3"/>
    <property type="match status" value="1"/>
</dbReference>
<dbReference type="GO" id="GO:0033194">
    <property type="term" value="P:response to hydroperoxide"/>
    <property type="evidence" value="ECO:0007669"/>
    <property type="project" value="TreeGrafter"/>
</dbReference>
<dbReference type="PANTHER" id="PTHR30283">
    <property type="entry name" value="PEROXIDE STRESS RESPONSE PROTEIN YAAA"/>
    <property type="match status" value="1"/>
</dbReference>
<sequence length="254" mass="28914">MLVVVSPAKKLDVTGDKPKDYSLPVYTSESKKLITNLKKMNPKSLEKLMGISTSLAELNFQRYQEWNEQHLLEDSKQAILSFTGEVYSGLGAESFSDKELKEAQNRLRILSGLYGVLKPLDLMHAYRLEMGTSLKIGEKKNLYEFWGDKIVNELNIALKELNSSTLVNLASTEYFKSVNKKKLNAEIITPVFKDFSNGKYKMVMVYAKKARGMMANYIIKNKIENTTDLIGFNTDGYCFNQEASTTNEFVFYRG</sequence>
<proteinExistence type="inferred from homology"/>
<evidence type="ECO:0000313" key="2">
    <source>
        <dbReference type="EMBL" id="TXB66066.1"/>
    </source>
</evidence>
<organism evidence="2 3">
    <name type="scientific">Vicingus serpentipes</name>
    <dbReference type="NCBI Taxonomy" id="1926625"/>
    <lineage>
        <taxon>Bacteria</taxon>
        <taxon>Pseudomonadati</taxon>
        <taxon>Bacteroidota</taxon>
        <taxon>Flavobacteriia</taxon>
        <taxon>Flavobacteriales</taxon>
        <taxon>Vicingaceae</taxon>
        <taxon>Vicingus</taxon>
    </lineage>
</organism>
<dbReference type="GO" id="GO:0005829">
    <property type="term" value="C:cytosol"/>
    <property type="evidence" value="ECO:0007669"/>
    <property type="project" value="TreeGrafter"/>
</dbReference>
<dbReference type="AlphaFoldDB" id="A0A5C6RUA9"/>
<dbReference type="Pfam" id="PF03883">
    <property type="entry name" value="H2O2_YaaD"/>
    <property type="match status" value="1"/>
</dbReference>